<keyword evidence="2" id="KW-1185">Reference proteome</keyword>
<dbReference type="STRING" id="1612149.SAMN05216324_11048"/>
<dbReference type="RefSeq" id="WP_072410663.1">
    <property type="nucleotide sequence ID" value="NZ_FPKW01000010.1"/>
</dbReference>
<gene>
    <name evidence="1" type="ORF">SAMN05216324_11048</name>
</gene>
<dbReference type="Proteomes" id="UP000182034">
    <property type="component" value="Unassembled WGS sequence"/>
</dbReference>
<dbReference type="OrthoDB" id="837641at2"/>
<protein>
    <submittedName>
        <fullName evidence="1">Uncharacterized protein</fullName>
    </submittedName>
</protein>
<organism evidence="1 2">
    <name type="scientific">Chryseobacterium limigenitum</name>
    <dbReference type="NCBI Taxonomy" id="1612149"/>
    <lineage>
        <taxon>Bacteria</taxon>
        <taxon>Pseudomonadati</taxon>
        <taxon>Bacteroidota</taxon>
        <taxon>Flavobacteriia</taxon>
        <taxon>Flavobacteriales</taxon>
        <taxon>Weeksellaceae</taxon>
        <taxon>Chryseobacterium group</taxon>
        <taxon>Chryseobacterium</taxon>
    </lineage>
</organism>
<sequence length="196" mass="23326">MGRWSNSPDEVECLKRITIADLKKLGYLQPNVHLNRSIYWNTSNGAKASSITVIIETNDTDGYITLDYTFNDSQKVNYKVKLITRPSNLGNGLLWFFVCPHTQKVCRKLHLNSGYFLHRTAFNGLYYEKQLQSKKWRDWEKVFGSYLNDKLYEELYKKHFKKFYNGKPTKKYLQLMKKINARKDINFEDWERALLM</sequence>
<evidence type="ECO:0000313" key="1">
    <source>
        <dbReference type="EMBL" id="SFZ95480.1"/>
    </source>
</evidence>
<dbReference type="EMBL" id="FPKW01000010">
    <property type="protein sequence ID" value="SFZ95480.1"/>
    <property type="molecule type" value="Genomic_DNA"/>
</dbReference>
<name>A0A1K2ITH2_9FLAO</name>
<reference evidence="2" key="1">
    <citation type="submission" date="2016-10" db="EMBL/GenBank/DDBJ databases">
        <authorList>
            <person name="Varghese N."/>
            <person name="Submissions S."/>
        </authorList>
    </citation>
    <scope>NUCLEOTIDE SEQUENCE [LARGE SCALE GENOMIC DNA]</scope>
    <source>
        <strain evidence="2">SUR2</strain>
    </source>
</reference>
<accession>A0A1K2ITH2</accession>
<dbReference type="AlphaFoldDB" id="A0A1K2ITH2"/>
<evidence type="ECO:0000313" key="2">
    <source>
        <dbReference type="Proteomes" id="UP000182034"/>
    </source>
</evidence>
<proteinExistence type="predicted"/>